<dbReference type="OrthoDB" id="5516668at2"/>
<dbReference type="SUPFAM" id="SSF47616">
    <property type="entry name" value="GST C-terminal domain-like"/>
    <property type="match status" value="1"/>
</dbReference>
<keyword evidence="1" id="KW-0808">Transferase</keyword>
<evidence type="ECO:0000313" key="1">
    <source>
        <dbReference type="EMBL" id="TFY98291.1"/>
    </source>
</evidence>
<accession>A0A4Z0BHT2</accession>
<evidence type="ECO:0000313" key="2">
    <source>
        <dbReference type="Proteomes" id="UP000297839"/>
    </source>
</evidence>
<organism evidence="1 2">
    <name type="scientific">Ramlibacter humi</name>
    <dbReference type="NCBI Taxonomy" id="2530451"/>
    <lineage>
        <taxon>Bacteria</taxon>
        <taxon>Pseudomonadati</taxon>
        <taxon>Pseudomonadota</taxon>
        <taxon>Betaproteobacteria</taxon>
        <taxon>Burkholderiales</taxon>
        <taxon>Comamonadaceae</taxon>
        <taxon>Ramlibacter</taxon>
    </lineage>
</organism>
<dbReference type="EMBL" id="SMLK01000006">
    <property type="protein sequence ID" value="TFY98291.1"/>
    <property type="molecule type" value="Genomic_DNA"/>
</dbReference>
<name>A0A4Z0BHT2_9BURK</name>
<protein>
    <submittedName>
        <fullName evidence="1">Glutathione S-transferase family protein</fullName>
    </submittedName>
</protein>
<dbReference type="Gene3D" id="3.40.30.10">
    <property type="entry name" value="Glutaredoxin"/>
    <property type="match status" value="1"/>
</dbReference>
<dbReference type="AlphaFoldDB" id="A0A4Z0BHT2"/>
<sequence length="261" mass="28260">MEIGTMAFRYVSVEEAVQAPGLRMVVVGGVPSPWGEAAKGIFHVKKLDWLAVRLDYQSDAMKAWAGQRSGPVAIHGEEAPRDRWIDILMLAERLAPSPSLLPADPADRVLAIGLSHELMGERGLCWSRRLQLVHMGLAEQGGFVPQVAQYLARKYGHTPDAGGAATARVVSLLRMLAQRLKAQQAAGSRYLVGAALTAADIYLAAGLALFRPLGADLCAMKPDTRAAFETPDAQTDAALDPVLVEHRDRIYRDHLVLPLAL</sequence>
<comment type="caution">
    <text evidence="1">The sequence shown here is derived from an EMBL/GenBank/DDBJ whole genome shotgun (WGS) entry which is preliminary data.</text>
</comment>
<dbReference type="InterPro" id="IPR036282">
    <property type="entry name" value="Glutathione-S-Trfase_C_sf"/>
</dbReference>
<dbReference type="GO" id="GO:0016740">
    <property type="term" value="F:transferase activity"/>
    <property type="evidence" value="ECO:0007669"/>
    <property type="project" value="UniProtKB-KW"/>
</dbReference>
<dbReference type="Gene3D" id="1.20.1050.10">
    <property type="match status" value="1"/>
</dbReference>
<gene>
    <name evidence="1" type="ORF">EZ216_17025</name>
</gene>
<keyword evidence="2" id="KW-1185">Reference proteome</keyword>
<proteinExistence type="predicted"/>
<reference evidence="1 2" key="1">
    <citation type="submission" date="2019-03" db="EMBL/GenBank/DDBJ databases">
        <title>Ramlibacter sp. 18x22-1, whole genome shotgun sequence.</title>
        <authorList>
            <person name="Zhang X."/>
            <person name="Feng G."/>
            <person name="Zhu H."/>
        </authorList>
    </citation>
    <scope>NUCLEOTIDE SEQUENCE [LARGE SCALE GENOMIC DNA]</scope>
    <source>
        <strain evidence="1 2">18x22-1</strain>
    </source>
</reference>
<dbReference type="Proteomes" id="UP000297839">
    <property type="component" value="Unassembled WGS sequence"/>
</dbReference>